<dbReference type="RefSeq" id="WP_133851627.1">
    <property type="nucleotide sequence ID" value="NZ_SNXZ01000004.1"/>
</dbReference>
<feature type="transmembrane region" description="Helical" evidence="6">
    <location>
        <begin position="28"/>
        <end position="50"/>
    </location>
</feature>
<reference evidence="8 9" key="1">
    <citation type="submission" date="2019-03" db="EMBL/GenBank/DDBJ databases">
        <title>Genomic Encyclopedia of Type Strains, Phase IV (KMG-IV): sequencing the most valuable type-strain genomes for metagenomic binning, comparative biology and taxonomic classification.</title>
        <authorList>
            <person name="Goeker M."/>
        </authorList>
    </citation>
    <scope>NUCLEOTIDE SEQUENCE [LARGE SCALE GENOMIC DNA]</scope>
    <source>
        <strain evidence="8 9">DSM 45361</strain>
    </source>
</reference>
<keyword evidence="4 6" id="KW-1133">Transmembrane helix</keyword>
<dbReference type="EMBL" id="SNXZ01000004">
    <property type="protein sequence ID" value="TDP96253.1"/>
    <property type="molecule type" value="Genomic_DNA"/>
</dbReference>
<evidence type="ECO:0000256" key="5">
    <source>
        <dbReference type="ARBA" id="ARBA00023136"/>
    </source>
</evidence>
<feature type="transmembrane region" description="Helical" evidence="6">
    <location>
        <begin position="112"/>
        <end position="137"/>
    </location>
</feature>
<evidence type="ECO:0000313" key="9">
    <source>
        <dbReference type="Proteomes" id="UP000295444"/>
    </source>
</evidence>
<evidence type="ECO:0000256" key="3">
    <source>
        <dbReference type="ARBA" id="ARBA00022692"/>
    </source>
</evidence>
<name>A0A4R6S9V3_LABRH</name>
<sequence>MSVHRADLQWVTLANGDAVSLGTAGARLLARLLDALLVCVPYGVVVLVVFGKPHGLAELAAVLLGLVVVLVGYDVLTTAARGGSVGKRIMGVVVTGLDGGPPRAGRLATRSLVLFGPAFVPGLGQLYLLCCVISAVADEEFKRGWHDRAAGTVVVAEP</sequence>
<keyword evidence="2" id="KW-1003">Cell membrane</keyword>
<dbReference type="PANTHER" id="PTHR36115:SF4">
    <property type="entry name" value="MEMBRANE PROTEIN"/>
    <property type="match status" value="1"/>
</dbReference>
<keyword evidence="5 6" id="KW-0472">Membrane</keyword>
<dbReference type="GO" id="GO:0005886">
    <property type="term" value="C:plasma membrane"/>
    <property type="evidence" value="ECO:0007669"/>
    <property type="project" value="UniProtKB-SubCell"/>
</dbReference>
<evidence type="ECO:0000256" key="6">
    <source>
        <dbReference type="SAM" id="Phobius"/>
    </source>
</evidence>
<dbReference type="AlphaFoldDB" id="A0A4R6S9V3"/>
<dbReference type="OrthoDB" id="3254248at2"/>
<dbReference type="PANTHER" id="PTHR36115">
    <property type="entry name" value="PROLINE-RICH ANTIGEN HOMOLOG-RELATED"/>
    <property type="match status" value="1"/>
</dbReference>
<evidence type="ECO:0000256" key="1">
    <source>
        <dbReference type="ARBA" id="ARBA00004651"/>
    </source>
</evidence>
<comment type="caution">
    <text evidence="8">The sequence shown here is derived from an EMBL/GenBank/DDBJ whole genome shotgun (WGS) entry which is preliminary data.</text>
</comment>
<feature type="domain" description="RDD" evidence="7">
    <location>
        <begin position="23"/>
        <end position="151"/>
    </location>
</feature>
<dbReference type="Proteomes" id="UP000295444">
    <property type="component" value="Unassembled WGS sequence"/>
</dbReference>
<keyword evidence="3 6" id="KW-0812">Transmembrane</keyword>
<evidence type="ECO:0000256" key="2">
    <source>
        <dbReference type="ARBA" id="ARBA00022475"/>
    </source>
</evidence>
<dbReference type="Pfam" id="PF06271">
    <property type="entry name" value="RDD"/>
    <property type="match status" value="1"/>
</dbReference>
<dbReference type="InterPro" id="IPR051791">
    <property type="entry name" value="Pra-immunoreactive"/>
</dbReference>
<keyword evidence="9" id="KW-1185">Reference proteome</keyword>
<evidence type="ECO:0000259" key="7">
    <source>
        <dbReference type="Pfam" id="PF06271"/>
    </source>
</evidence>
<organism evidence="8 9">
    <name type="scientific">Labedaea rhizosphaerae</name>
    <dbReference type="NCBI Taxonomy" id="598644"/>
    <lineage>
        <taxon>Bacteria</taxon>
        <taxon>Bacillati</taxon>
        <taxon>Actinomycetota</taxon>
        <taxon>Actinomycetes</taxon>
        <taxon>Pseudonocardiales</taxon>
        <taxon>Pseudonocardiaceae</taxon>
        <taxon>Labedaea</taxon>
    </lineage>
</organism>
<accession>A0A4R6S9V3</accession>
<gene>
    <name evidence="8" type="ORF">EV186_104237</name>
</gene>
<evidence type="ECO:0000313" key="8">
    <source>
        <dbReference type="EMBL" id="TDP96253.1"/>
    </source>
</evidence>
<dbReference type="InterPro" id="IPR010432">
    <property type="entry name" value="RDD"/>
</dbReference>
<feature type="transmembrane region" description="Helical" evidence="6">
    <location>
        <begin position="56"/>
        <end position="80"/>
    </location>
</feature>
<comment type="subcellular location">
    <subcellularLocation>
        <location evidence="1">Cell membrane</location>
        <topology evidence="1">Multi-pass membrane protein</topology>
    </subcellularLocation>
</comment>
<proteinExistence type="predicted"/>
<evidence type="ECO:0000256" key="4">
    <source>
        <dbReference type="ARBA" id="ARBA00022989"/>
    </source>
</evidence>
<protein>
    <submittedName>
        <fullName evidence="8">Putative RDD family membrane protein YckC</fullName>
    </submittedName>
</protein>